<dbReference type="Proteomes" id="UP000501338">
    <property type="component" value="Chromosome"/>
</dbReference>
<keyword evidence="2" id="KW-1185">Reference proteome</keyword>
<proteinExistence type="predicted"/>
<dbReference type="EMBL" id="CP047340">
    <property type="protein sequence ID" value="QIF90221.1"/>
    <property type="molecule type" value="Genomic_DNA"/>
</dbReference>
<sequence>MKVSDELLVISAEIELAVNNSDSSVVNIEMMKHEAELLIYHFKGLSRNKPIGYMSVTGVENIHDCGSSTVHEESDDKRNIPVYIQY</sequence>
<organism evidence="1 2">
    <name type="scientific">Proteus terrae subsp. cibarius</name>
    <dbReference type="NCBI Taxonomy" id="626774"/>
    <lineage>
        <taxon>Bacteria</taxon>
        <taxon>Pseudomonadati</taxon>
        <taxon>Pseudomonadota</taxon>
        <taxon>Gammaproteobacteria</taxon>
        <taxon>Enterobacterales</taxon>
        <taxon>Morganellaceae</taxon>
        <taxon>Proteus</taxon>
    </lineage>
</organism>
<protein>
    <recommendedName>
        <fullName evidence="3">Phage protein</fullName>
    </recommendedName>
</protein>
<evidence type="ECO:0008006" key="3">
    <source>
        <dbReference type="Google" id="ProtNLM"/>
    </source>
</evidence>
<name>A0ABX6JR69_9GAMM</name>
<reference evidence="1 2" key="1">
    <citation type="submission" date="2020-01" db="EMBL/GenBank/DDBJ databases">
        <title>The genomic epidemiology of tigecycline resistance gene tet(X) variants in a swine farm in China.</title>
        <authorList>
            <person name="Peng K."/>
            <person name="Li R."/>
        </authorList>
    </citation>
    <scope>NUCLEOTIDE SEQUENCE [LARGE SCALE GENOMIC DNA]</scope>
    <source>
        <strain evidence="1 2">ZF1</strain>
    </source>
</reference>
<dbReference type="RefSeq" id="WP_036935799.1">
    <property type="nucleotide sequence ID" value="NZ_CP045008.1"/>
</dbReference>
<gene>
    <name evidence="1" type="ORF">GTH23_09285</name>
</gene>
<accession>A0ABX6JR69</accession>
<evidence type="ECO:0000313" key="2">
    <source>
        <dbReference type="Proteomes" id="UP000501338"/>
    </source>
</evidence>
<evidence type="ECO:0000313" key="1">
    <source>
        <dbReference type="EMBL" id="QIF90221.1"/>
    </source>
</evidence>